<evidence type="ECO:0000313" key="8">
    <source>
        <dbReference type="EMBL" id="CAK0856210.1"/>
    </source>
</evidence>
<feature type="transmembrane region" description="Helical" evidence="6">
    <location>
        <begin position="74"/>
        <end position="96"/>
    </location>
</feature>
<evidence type="ECO:0000259" key="7">
    <source>
        <dbReference type="Pfam" id="PF01699"/>
    </source>
</evidence>
<gene>
    <name evidence="8" type="ORF">PCOR1329_LOCUS46660</name>
</gene>
<feature type="domain" description="Sodium/calcium exchanger membrane region" evidence="7">
    <location>
        <begin position="381"/>
        <end position="529"/>
    </location>
</feature>
<dbReference type="Gene3D" id="1.20.1420.30">
    <property type="entry name" value="NCX, central ion-binding region"/>
    <property type="match status" value="2"/>
</dbReference>
<keyword evidence="2" id="KW-0813">Transport</keyword>
<dbReference type="Proteomes" id="UP001189429">
    <property type="component" value="Unassembled WGS sequence"/>
</dbReference>
<dbReference type="InterPro" id="IPR051359">
    <property type="entry name" value="CaCA_antiporter"/>
</dbReference>
<comment type="caution">
    <text evidence="8">The sequence shown here is derived from an EMBL/GenBank/DDBJ whole genome shotgun (WGS) entry which is preliminary data.</text>
</comment>
<proteinExistence type="predicted"/>
<feature type="transmembrane region" description="Helical" evidence="6">
    <location>
        <begin position="202"/>
        <end position="222"/>
    </location>
</feature>
<dbReference type="Pfam" id="PF01699">
    <property type="entry name" value="Na_Ca_ex"/>
    <property type="match status" value="2"/>
</dbReference>
<protein>
    <recommendedName>
        <fullName evidence="7">Sodium/calcium exchanger membrane region domain-containing protein</fullName>
    </recommendedName>
</protein>
<keyword evidence="9" id="KW-1185">Reference proteome</keyword>
<name>A0ABN9UA68_9DINO</name>
<feature type="transmembrane region" description="Helical" evidence="6">
    <location>
        <begin position="147"/>
        <end position="165"/>
    </location>
</feature>
<feature type="transmembrane region" description="Helical" evidence="6">
    <location>
        <begin position="177"/>
        <end position="196"/>
    </location>
</feature>
<feature type="transmembrane region" description="Helical" evidence="6">
    <location>
        <begin position="12"/>
        <end position="33"/>
    </location>
</feature>
<feature type="transmembrane region" description="Helical" evidence="6">
    <location>
        <begin position="486"/>
        <end position="505"/>
    </location>
</feature>
<feature type="transmembrane region" description="Helical" evidence="6">
    <location>
        <begin position="345"/>
        <end position="366"/>
    </location>
</feature>
<dbReference type="EMBL" id="CAUYUJ010015615">
    <property type="protein sequence ID" value="CAK0856210.1"/>
    <property type="molecule type" value="Genomic_DNA"/>
</dbReference>
<comment type="subcellular location">
    <subcellularLocation>
        <location evidence="1">Membrane</location>
        <topology evidence="1">Multi-pass membrane protein</topology>
    </subcellularLocation>
</comment>
<evidence type="ECO:0000256" key="6">
    <source>
        <dbReference type="SAM" id="Phobius"/>
    </source>
</evidence>
<keyword evidence="4 6" id="KW-1133">Transmembrane helix</keyword>
<dbReference type="InterPro" id="IPR044880">
    <property type="entry name" value="NCX_ion-bd_dom_sf"/>
</dbReference>
<evidence type="ECO:0000256" key="1">
    <source>
        <dbReference type="ARBA" id="ARBA00004141"/>
    </source>
</evidence>
<keyword evidence="5 6" id="KW-0472">Membrane</keyword>
<accession>A0ABN9UA68</accession>
<dbReference type="InterPro" id="IPR004837">
    <property type="entry name" value="NaCa_Exmemb"/>
</dbReference>
<dbReference type="PANTHER" id="PTHR12266:SF0">
    <property type="entry name" value="MITOCHONDRIAL SODIUM_CALCIUM EXCHANGER PROTEIN"/>
    <property type="match status" value="1"/>
</dbReference>
<reference evidence="8" key="1">
    <citation type="submission" date="2023-10" db="EMBL/GenBank/DDBJ databases">
        <authorList>
            <person name="Chen Y."/>
            <person name="Shah S."/>
            <person name="Dougan E. K."/>
            <person name="Thang M."/>
            <person name="Chan C."/>
        </authorList>
    </citation>
    <scope>NUCLEOTIDE SEQUENCE [LARGE SCALE GENOMIC DNA]</scope>
</reference>
<evidence type="ECO:0000256" key="2">
    <source>
        <dbReference type="ARBA" id="ARBA00022448"/>
    </source>
</evidence>
<feature type="transmembrane region" description="Helical" evidence="6">
    <location>
        <begin position="446"/>
        <end position="466"/>
    </location>
</feature>
<dbReference type="PANTHER" id="PTHR12266">
    <property type="entry name" value="NA+/CA2+ K+ INDEPENDENT EXCHANGER"/>
    <property type="match status" value="1"/>
</dbReference>
<evidence type="ECO:0000256" key="5">
    <source>
        <dbReference type="ARBA" id="ARBA00023136"/>
    </source>
</evidence>
<evidence type="ECO:0000256" key="3">
    <source>
        <dbReference type="ARBA" id="ARBA00022692"/>
    </source>
</evidence>
<evidence type="ECO:0000256" key="4">
    <source>
        <dbReference type="ARBA" id="ARBA00022989"/>
    </source>
</evidence>
<organism evidence="8 9">
    <name type="scientific">Prorocentrum cordatum</name>
    <dbReference type="NCBI Taxonomy" id="2364126"/>
    <lineage>
        <taxon>Eukaryota</taxon>
        <taxon>Sar</taxon>
        <taxon>Alveolata</taxon>
        <taxon>Dinophyceae</taxon>
        <taxon>Prorocentrales</taxon>
        <taxon>Prorocentraceae</taxon>
        <taxon>Prorocentrum</taxon>
    </lineage>
</organism>
<feature type="transmembrane region" description="Helical" evidence="6">
    <location>
        <begin position="402"/>
        <end position="425"/>
    </location>
</feature>
<feature type="transmembrane region" description="Helical" evidence="6">
    <location>
        <begin position="378"/>
        <end position="396"/>
    </location>
</feature>
<evidence type="ECO:0000313" key="9">
    <source>
        <dbReference type="Proteomes" id="UP001189429"/>
    </source>
</evidence>
<sequence length="533" mass="56095">MARSPRLRNAVVQVSSLLLTVFTLCVLFVVFGASKAPTWARRESCSSESKAEALFDYSEFYSCSEILPQPLKMVLLLIWLLLVLSLLATTADLFFVPQLEALSCRLGLSEDVAGVTLLALGNGMPDVMTATSAINKAEDLALSLGELFGAGNFILSFVLGCVILCQRTPVEVDRCALFRDAGAYVCVIVLIVAITVDNEVSVTESFVFVVVYVAYIVVVVFGRRCQGCGPSSDGPSSEPTGSADEISLQDAAVGAVPLAGGHMATATDAEAPPGSLESPTTDSVGLTTLVQSALELPFTLARHVSIPSATWGPKRRLKAAACPVGGMLTVLLSFGGWAGFQRQCIVLPAWALCALAGGLCGLGVLAFSSPDRPPRWHVLLLLLALVSAVSWFNLLANECVALLELFGTTLGISSTILGITVLAWGNSVGDLVADTAVARQGKVRTAVAGCFGSPLLSDLLGLGVSLSSYTLSTGPLRTKMTQQTKIAAGFALLSVLTTVTGCTVHGYRFPKYFAIVLFCQYAAFLFVSIVLEI</sequence>
<feature type="transmembrane region" description="Helical" evidence="6">
    <location>
        <begin position="512"/>
        <end position="531"/>
    </location>
</feature>
<feature type="domain" description="Sodium/calcium exchanger membrane region" evidence="7">
    <location>
        <begin position="77"/>
        <end position="220"/>
    </location>
</feature>
<keyword evidence="3 6" id="KW-0812">Transmembrane</keyword>